<evidence type="ECO:0000313" key="4">
    <source>
        <dbReference type="Proteomes" id="UP000595460"/>
    </source>
</evidence>
<dbReference type="InterPro" id="IPR022287">
    <property type="entry name" value="ABC_trnsptr_F420-0_sub-bd_pred"/>
</dbReference>
<dbReference type="Pfam" id="PF01497">
    <property type="entry name" value="Peripla_BP_2"/>
    <property type="match status" value="1"/>
</dbReference>
<dbReference type="InterPro" id="IPR050902">
    <property type="entry name" value="ABC_Transporter_SBP"/>
</dbReference>
<dbReference type="EMBL" id="CP068047">
    <property type="protein sequence ID" value="QQR34984.1"/>
    <property type="molecule type" value="Genomic_DNA"/>
</dbReference>
<dbReference type="Proteomes" id="UP000595460">
    <property type="component" value="Chromosome"/>
</dbReference>
<evidence type="ECO:0000259" key="2">
    <source>
        <dbReference type="PROSITE" id="PS50983"/>
    </source>
</evidence>
<dbReference type="NCBIfam" id="TIGR03868">
    <property type="entry name" value="F420-O_ABCperi"/>
    <property type="match status" value="1"/>
</dbReference>
<evidence type="ECO:0000256" key="1">
    <source>
        <dbReference type="SAM" id="SignalP"/>
    </source>
</evidence>
<sequence length="318" mass="33307">MNPVRPLPQLLGLAVLALFQAPVMAQTSYPLMLDNCGVEVMLDAAPQRVVTIKSTATEMLLALGLEGRIVGVGFQDGPAPEPWTAAAAALPILSDKLPSQEVVLEAEPDFVYGGWESNFAADGAGERATLATLGVATYVSPAACRSIKPAKLTFNEVFAEIDEMGTIFDATPAAEALIAEQRAALATVTPDTRGLTALWYSSGTKAPYVGAGSGAPQMMLEALGLENIMAEVDEGWVAASWEAVVDANPDVIVLVDAVWNSADQKKKLLAENPITSQLDAVVNQRYLILPFPASEAGVRNVGATVDMAAQLSGLSVTP</sequence>
<feature type="chain" id="PRO_5045580386" evidence="1">
    <location>
        <begin position="26"/>
        <end position="318"/>
    </location>
</feature>
<keyword evidence="4" id="KW-1185">Reference proteome</keyword>
<evidence type="ECO:0000313" key="3">
    <source>
        <dbReference type="EMBL" id="QQR34984.1"/>
    </source>
</evidence>
<feature type="signal peptide" evidence="1">
    <location>
        <begin position="1"/>
        <end position="25"/>
    </location>
</feature>
<dbReference type="InterPro" id="IPR002491">
    <property type="entry name" value="ABC_transptr_periplasmic_BD"/>
</dbReference>
<proteinExistence type="predicted"/>
<protein>
    <submittedName>
        <fullName evidence="3">F420-0 ABC transporter substrate-binding protein</fullName>
    </submittedName>
</protein>
<dbReference type="Gene3D" id="3.40.50.1980">
    <property type="entry name" value="Nitrogenase molybdenum iron protein domain"/>
    <property type="match status" value="2"/>
</dbReference>
<dbReference type="PANTHER" id="PTHR30535:SF7">
    <property type="entry name" value="IRON(III) DICITRATE-BINDING PROTEIN"/>
    <property type="match status" value="1"/>
</dbReference>
<feature type="domain" description="Fe/B12 periplasmic-binding" evidence="2">
    <location>
        <begin position="48"/>
        <end position="318"/>
    </location>
</feature>
<organism evidence="3 4">
    <name type="scientific">Devosia oryziradicis</name>
    <dbReference type="NCBI Taxonomy" id="2801335"/>
    <lineage>
        <taxon>Bacteria</taxon>
        <taxon>Pseudomonadati</taxon>
        <taxon>Pseudomonadota</taxon>
        <taxon>Alphaproteobacteria</taxon>
        <taxon>Hyphomicrobiales</taxon>
        <taxon>Devosiaceae</taxon>
        <taxon>Devosia</taxon>
    </lineage>
</organism>
<reference evidence="3 4" key="1">
    <citation type="submission" date="2021-01" db="EMBL/GenBank/DDBJ databases">
        <title>Genome seq and assembly of Devosia sp. G19.</title>
        <authorList>
            <person name="Chhetri G."/>
        </authorList>
    </citation>
    <scope>NUCLEOTIDE SEQUENCE [LARGE SCALE GENOMIC DNA]</scope>
    <source>
        <strain evidence="3 4">G19</strain>
    </source>
</reference>
<name>A0ABX7BSQ6_9HYPH</name>
<keyword evidence="1" id="KW-0732">Signal</keyword>
<accession>A0ABX7BSQ6</accession>
<dbReference type="PROSITE" id="PS50983">
    <property type="entry name" value="FE_B12_PBP"/>
    <property type="match status" value="1"/>
</dbReference>
<dbReference type="PANTHER" id="PTHR30535">
    <property type="entry name" value="VITAMIN B12-BINDING PROTEIN"/>
    <property type="match status" value="1"/>
</dbReference>
<gene>
    <name evidence="3" type="ORF">JI749_11410</name>
</gene>
<dbReference type="SUPFAM" id="SSF53807">
    <property type="entry name" value="Helical backbone' metal receptor"/>
    <property type="match status" value="1"/>
</dbReference>